<comment type="subcellular location">
    <subcellularLocation>
        <location evidence="1">Membrane</location>
    </subcellularLocation>
</comment>
<reference evidence="8 9" key="1">
    <citation type="submission" date="2023-10" db="EMBL/GenBank/DDBJ databases">
        <title>Novel methanotroph of the genus Methylocapsa from a subarctic wetland.</title>
        <authorList>
            <person name="Belova S.E."/>
            <person name="Oshkin I.Y."/>
            <person name="Miroshnikov K."/>
            <person name="Dedysh S.N."/>
        </authorList>
    </citation>
    <scope>NUCLEOTIDE SEQUENCE [LARGE SCALE GENOMIC DNA]</scope>
    <source>
        <strain evidence="8 9">RX1</strain>
    </source>
</reference>
<dbReference type="Proteomes" id="UP001626536">
    <property type="component" value="Chromosome"/>
</dbReference>
<evidence type="ECO:0000256" key="5">
    <source>
        <dbReference type="SAM" id="MobiDB-lite"/>
    </source>
</evidence>
<dbReference type="InterPro" id="IPR016982">
    <property type="entry name" value="Mms48"/>
</dbReference>
<evidence type="ECO:0000256" key="2">
    <source>
        <dbReference type="ARBA" id="ARBA00022692"/>
    </source>
</evidence>
<sequence length="525" mass="56834">MIRVLLFFLLLIALAFSEAWLIDRPGEIVLTWQGYRVETSVLVGVGVVLAIAAALLFLWSLLRFSFRLPSVMTGATQSRRRDKGYAALSRGIIAVGAGDAELARKSAAEAQRYLRHEPLTLLLRAQAAQLSNEPNEAEAAFKEMTHRSDTRLLGFRGLHVEAQRRGETDKAHHFASAAHEIAPLPWTAKAGVEHRAATGDWQSALATLESSVGARLVDKNTRERQRAVLETAIALDKADTEPEEALRLARAAIKRQPGLVPALAVAARLLSRKGEIRKVTKLIESAWPLAPHPDLAKIYLNLRPGESNADRLARARALLRLAPKDAESRIAVAQTAIAAGDYKAARESMVPLIEAGERPTTRMCLIMADLEEAEHGSGGYVREWLARASRAPHDPAWVADGIVSDQWLPASPVTGRLDAFVWQRPVERLSAGVEAEEAVFTPLPASAPPPAQIEDAQAKALSPPKPKAAAEQPSAVESVAAESPVDEPAGHERSLGEHVIFPLPAAPDDPGQDETPKPRGLAQLF</sequence>
<name>A0ABZ0HSU5_9HYPH</name>
<evidence type="ECO:0000256" key="6">
    <source>
        <dbReference type="SAM" id="Phobius"/>
    </source>
</evidence>
<evidence type="ECO:0000256" key="4">
    <source>
        <dbReference type="ARBA" id="ARBA00023136"/>
    </source>
</evidence>
<evidence type="ECO:0000313" key="8">
    <source>
        <dbReference type="EMBL" id="WOJ90384.1"/>
    </source>
</evidence>
<dbReference type="SUPFAM" id="SSF48452">
    <property type="entry name" value="TPR-like"/>
    <property type="match status" value="1"/>
</dbReference>
<organism evidence="8 9">
    <name type="scientific">Methylocapsa polymorpha</name>
    <dbReference type="NCBI Taxonomy" id="3080828"/>
    <lineage>
        <taxon>Bacteria</taxon>
        <taxon>Pseudomonadati</taxon>
        <taxon>Pseudomonadota</taxon>
        <taxon>Alphaproteobacteria</taxon>
        <taxon>Hyphomicrobiales</taxon>
        <taxon>Beijerinckiaceae</taxon>
        <taxon>Methylocapsa</taxon>
    </lineage>
</organism>
<gene>
    <name evidence="8" type="ORF">RZS28_03570</name>
</gene>
<dbReference type="PIRSF" id="PIRSF031802">
    <property type="entry name" value="UCP031802"/>
    <property type="match status" value="1"/>
</dbReference>
<keyword evidence="2 6" id="KW-0812">Transmembrane</keyword>
<keyword evidence="9" id="KW-1185">Reference proteome</keyword>
<keyword evidence="3 6" id="KW-1133">Transmembrane helix</keyword>
<dbReference type="Gene3D" id="1.25.40.10">
    <property type="entry name" value="Tetratricopeptide repeat domain"/>
    <property type="match status" value="1"/>
</dbReference>
<dbReference type="InterPro" id="IPR011990">
    <property type="entry name" value="TPR-like_helical_dom_sf"/>
</dbReference>
<feature type="region of interest" description="Disordered" evidence="5">
    <location>
        <begin position="455"/>
        <end position="525"/>
    </location>
</feature>
<accession>A0ABZ0HSU5</accession>
<evidence type="ECO:0000313" key="9">
    <source>
        <dbReference type="Proteomes" id="UP001626536"/>
    </source>
</evidence>
<feature type="transmembrane region" description="Helical" evidence="6">
    <location>
        <begin position="41"/>
        <end position="62"/>
    </location>
</feature>
<feature type="compositionally biased region" description="Low complexity" evidence="5">
    <location>
        <begin position="458"/>
        <end position="470"/>
    </location>
</feature>
<keyword evidence="4 6" id="KW-0472">Membrane</keyword>
<dbReference type="InterPro" id="IPR010817">
    <property type="entry name" value="HemY_N"/>
</dbReference>
<evidence type="ECO:0000256" key="1">
    <source>
        <dbReference type="ARBA" id="ARBA00004370"/>
    </source>
</evidence>
<dbReference type="Pfam" id="PF07219">
    <property type="entry name" value="HemY_N"/>
    <property type="match status" value="1"/>
</dbReference>
<evidence type="ECO:0000256" key="3">
    <source>
        <dbReference type="ARBA" id="ARBA00022989"/>
    </source>
</evidence>
<dbReference type="RefSeq" id="WP_407339832.1">
    <property type="nucleotide sequence ID" value="NZ_CP136862.1"/>
</dbReference>
<proteinExistence type="predicted"/>
<feature type="domain" description="HemY N-terminal" evidence="7">
    <location>
        <begin position="26"/>
        <end position="131"/>
    </location>
</feature>
<dbReference type="EMBL" id="CP136862">
    <property type="protein sequence ID" value="WOJ90384.1"/>
    <property type="molecule type" value="Genomic_DNA"/>
</dbReference>
<evidence type="ECO:0000259" key="7">
    <source>
        <dbReference type="Pfam" id="PF07219"/>
    </source>
</evidence>
<protein>
    <submittedName>
        <fullName evidence="8">Heme biosynthesis HemY N-terminal domain-containing protein</fullName>
    </submittedName>
</protein>